<dbReference type="Pfam" id="PF19902">
    <property type="entry name" value="DUF6375"/>
    <property type="match status" value="1"/>
</dbReference>
<proteinExistence type="predicted"/>
<gene>
    <name evidence="1" type="ORF">LMG19083_03002</name>
</gene>
<dbReference type="EMBL" id="CATZBU010000006">
    <property type="protein sequence ID" value="CAJ0797375.1"/>
    <property type="molecule type" value="Genomic_DNA"/>
</dbReference>
<evidence type="ECO:0000313" key="1">
    <source>
        <dbReference type="EMBL" id="CAJ0797375.1"/>
    </source>
</evidence>
<accession>A0ABM9JM59</accession>
<name>A0ABM9JM59_9RALS</name>
<dbReference type="InterPro" id="IPR045955">
    <property type="entry name" value="DUF6375"/>
</dbReference>
<keyword evidence="2" id="KW-1185">Reference proteome</keyword>
<evidence type="ECO:0000313" key="2">
    <source>
        <dbReference type="Proteomes" id="UP001189813"/>
    </source>
</evidence>
<dbReference type="RefSeq" id="WP_316666539.1">
    <property type="nucleotide sequence ID" value="NZ_CATZBU010000006.1"/>
</dbReference>
<organism evidence="1 2">
    <name type="scientific">Ralstonia psammae</name>
    <dbReference type="NCBI Taxonomy" id="3058598"/>
    <lineage>
        <taxon>Bacteria</taxon>
        <taxon>Pseudomonadati</taxon>
        <taxon>Pseudomonadota</taxon>
        <taxon>Betaproteobacteria</taxon>
        <taxon>Burkholderiales</taxon>
        <taxon>Burkholderiaceae</taxon>
        <taxon>Ralstonia</taxon>
    </lineage>
</organism>
<sequence>MNLVLIGRFKHARDAEQVEDLIGKLTEQAIKDETYSVSHADPDEQRFSDDMRKMLWDLKVYTLGPVEIEQFAFDHNLERKEATITVRTDEADVSAFIKLFVEAGARVEVFSAHHQSPEE</sequence>
<protein>
    <submittedName>
        <fullName evidence="1">Uncharacterized protein</fullName>
    </submittedName>
</protein>
<reference evidence="1 2" key="1">
    <citation type="submission" date="2023-07" db="EMBL/GenBank/DDBJ databases">
        <authorList>
            <person name="Peeters C."/>
        </authorList>
    </citation>
    <scope>NUCLEOTIDE SEQUENCE [LARGE SCALE GENOMIC DNA]</scope>
    <source>
        <strain evidence="1 2">LMG 19083</strain>
    </source>
</reference>
<dbReference type="Proteomes" id="UP001189813">
    <property type="component" value="Unassembled WGS sequence"/>
</dbReference>
<comment type="caution">
    <text evidence="1">The sequence shown here is derived from an EMBL/GenBank/DDBJ whole genome shotgun (WGS) entry which is preliminary data.</text>
</comment>